<feature type="region of interest" description="Disordered" evidence="1">
    <location>
        <begin position="84"/>
        <end position="139"/>
    </location>
</feature>
<sequence length="304" mass="33346">MGKENIGGDAAIYRNRPYPPAPRPYPLYHYHIPSQQSVDADGISHQQTLEREDIKFPDINQGTSLSGMRIQPSTESFKERIKSGLDGEISTRDGDVDIGDVDDVKSKKDSVSSKLQKTGSKHSVMSNERKESGSVLSMSSQLSQSFENLSEANEQLIRMKGGVVPKNRTESMRSYKGRKSRVSVDSQRDGDVLLGGEDHFSVIGSVISATNEQHISDAENIGEDGGDNFAETEGDEKQVTPDAESRQDGKIEVGRGEEMVKIPVGDVVSSAKSSESPTLKKEEVEKEKGEDGKVEGTSQRRRDR</sequence>
<feature type="compositionally biased region" description="Basic and acidic residues" evidence="1">
    <location>
        <begin position="102"/>
        <end position="111"/>
    </location>
</feature>
<evidence type="ECO:0000256" key="1">
    <source>
        <dbReference type="SAM" id="MobiDB-lite"/>
    </source>
</evidence>
<dbReference type="Proteomes" id="UP000230750">
    <property type="component" value="Unassembled WGS sequence"/>
</dbReference>
<comment type="caution">
    <text evidence="2">The sequence shown here is derived from an EMBL/GenBank/DDBJ whole genome shotgun (WGS) entry which is preliminary data.</text>
</comment>
<dbReference type="EMBL" id="MRZV01002025">
    <property type="protein sequence ID" value="PIK34971.1"/>
    <property type="molecule type" value="Genomic_DNA"/>
</dbReference>
<feature type="region of interest" description="Disordered" evidence="1">
    <location>
        <begin position="158"/>
        <end position="190"/>
    </location>
</feature>
<dbReference type="AlphaFoldDB" id="A0A2G8JGU1"/>
<feature type="compositionally biased region" description="Basic and acidic residues" evidence="1">
    <location>
        <begin position="235"/>
        <end position="260"/>
    </location>
</feature>
<feature type="compositionally biased region" description="Acidic residues" evidence="1">
    <location>
        <begin position="220"/>
        <end position="234"/>
    </location>
</feature>
<organism evidence="2 3">
    <name type="scientific">Stichopus japonicus</name>
    <name type="common">Sea cucumber</name>
    <dbReference type="NCBI Taxonomy" id="307972"/>
    <lineage>
        <taxon>Eukaryota</taxon>
        <taxon>Metazoa</taxon>
        <taxon>Echinodermata</taxon>
        <taxon>Eleutherozoa</taxon>
        <taxon>Echinozoa</taxon>
        <taxon>Holothuroidea</taxon>
        <taxon>Aspidochirotacea</taxon>
        <taxon>Aspidochirotida</taxon>
        <taxon>Stichopodidae</taxon>
        <taxon>Apostichopus</taxon>
    </lineage>
</organism>
<accession>A0A2G8JGU1</accession>
<feature type="compositionally biased region" description="Basic and acidic residues" evidence="1">
    <location>
        <begin position="278"/>
        <end position="304"/>
    </location>
</feature>
<proteinExistence type="predicted"/>
<reference evidence="2 3" key="1">
    <citation type="journal article" date="2017" name="PLoS Biol.">
        <title>The sea cucumber genome provides insights into morphological evolution and visceral regeneration.</title>
        <authorList>
            <person name="Zhang X."/>
            <person name="Sun L."/>
            <person name="Yuan J."/>
            <person name="Sun Y."/>
            <person name="Gao Y."/>
            <person name="Zhang L."/>
            <person name="Li S."/>
            <person name="Dai H."/>
            <person name="Hamel J.F."/>
            <person name="Liu C."/>
            <person name="Yu Y."/>
            <person name="Liu S."/>
            <person name="Lin W."/>
            <person name="Guo K."/>
            <person name="Jin S."/>
            <person name="Xu P."/>
            <person name="Storey K.B."/>
            <person name="Huan P."/>
            <person name="Zhang T."/>
            <person name="Zhou Y."/>
            <person name="Zhang J."/>
            <person name="Lin C."/>
            <person name="Li X."/>
            <person name="Xing L."/>
            <person name="Huo D."/>
            <person name="Sun M."/>
            <person name="Wang L."/>
            <person name="Mercier A."/>
            <person name="Li F."/>
            <person name="Yang H."/>
            <person name="Xiang J."/>
        </authorList>
    </citation>
    <scope>NUCLEOTIDE SEQUENCE [LARGE SCALE GENOMIC DNA]</scope>
    <source>
        <strain evidence="2">Shaxun</strain>
        <tissue evidence="2">Muscle</tissue>
    </source>
</reference>
<keyword evidence="3" id="KW-1185">Reference proteome</keyword>
<name>A0A2G8JGU1_STIJA</name>
<feature type="compositionally biased region" description="Polar residues" evidence="1">
    <location>
        <begin position="115"/>
        <end position="126"/>
    </location>
</feature>
<evidence type="ECO:0000313" key="3">
    <source>
        <dbReference type="Proteomes" id="UP000230750"/>
    </source>
</evidence>
<feature type="compositionally biased region" description="Basic and acidic residues" evidence="1">
    <location>
        <begin position="84"/>
        <end position="95"/>
    </location>
</feature>
<evidence type="ECO:0000313" key="2">
    <source>
        <dbReference type="EMBL" id="PIK34971.1"/>
    </source>
</evidence>
<gene>
    <name evidence="2" type="ORF">BSL78_28206</name>
</gene>
<protein>
    <submittedName>
        <fullName evidence="2">Uncharacterized protein</fullName>
    </submittedName>
</protein>
<feature type="region of interest" description="Disordered" evidence="1">
    <location>
        <begin position="218"/>
        <end position="304"/>
    </location>
</feature>